<proteinExistence type="inferred from homology"/>
<sequence>MSDIFVYAQDLVNNWQTILINYVIAFVIFLFFLFLRKIFTRYLFNLFLKMTKKTKTDVDEIFLMAFQRPLRLFIVIFGLYLSLSYLPLSSGYDVISLKIFRSAIIILLAWGTANLSNSTQLWIEWLGKRYNLEIDKILIPFFSKVLKFIIIALTISIVAQEWNYDVNGLIAGLGLGGLAFALAAKDAVGNIFGGIVIITEKPFTLGDWIETPSVEGTVEDITFRSTKIRTFAQSLVTIPNSTLANEPITNWSKMGKRRITFYLGITYDTPREKIETVVKRIREMLETHPEIHQETIFVRFDKFSESSLDIFLYFFTKTTNWGEWLRVKEDCNLKILKILEGENVSIAFPSRSIYLETPIKQET</sequence>
<dbReference type="SUPFAM" id="SSF82689">
    <property type="entry name" value="Mechanosensitive channel protein MscS (YggB), C-terminal domain"/>
    <property type="match status" value="1"/>
</dbReference>
<dbReference type="Pfam" id="PF21082">
    <property type="entry name" value="MS_channel_3rd"/>
    <property type="match status" value="1"/>
</dbReference>
<dbReference type="Gene3D" id="1.10.287.1260">
    <property type="match status" value="1"/>
</dbReference>
<dbReference type="Gene3D" id="2.30.30.60">
    <property type="match status" value="1"/>
</dbReference>
<dbReference type="InterPro" id="IPR045042">
    <property type="entry name" value="YnaI-like"/>
</dbReference>
<evidence type="ECO:0000256" key="6">
    <source>
        <dbReference type="ARBA" id="ARBA00023136"/>
    </source>
</evidence>
<reference evidence="11 12" key="1">
    <citation type="submission" date="2016-09" db="EMBL/GenBank/DDBJ databases">
        <title>Draft genome sequence for the type strain of Vulcanibacillus modesticaldus BR, a strictly anaerobic, moderately thermophilic, and nitrate-reducing bacterium from deep sea-hydrothermal vents of the Mid-Atlantic Ridge.</title>
        <authorList>
            <person name="Abin C.A."/>
            <person name="Hollibaugh J.T."/>
        </authorList>
    </citation>
    <scope>NUCLEOTIDE SEQUENCE [LARGE SCALE GENOMIC DNA]</scope>
    <source>
        <strain evidence="11 12">BR</strain>
    </source>
</reference>
<dbReference type="InterPro" id="IPR011014">
    <property type="entry name" value="MscS_channel_TM-2"/>
</dbReference>
<comment type="similarity">
    <text evidence="2">Belongs to the MscS (TC 1.A.23) family.</text>
</comment>
<evidence type="ECO:0000256" key="4">
    <source>
        <dbReference type="ARBA" id="ARBA00022692"/>
    </source>
</evidence>
<dbReference type="EMBL" id="MIJF01000010">
    <property type="protein sequence ID" value="OEF99990.1"/>
    <property type="molecule type" value="Genomic_DNA"/>
</dbReference>
<keyword evidence="12" id="KW-1185">Reference proteome</keyword>
<organism evidence="11 12">
    <name type="scientific">Vulcanibacillus modesticaldus</name>
    <dbReference type="NCBI Taxonomy" id="337097"/>
    <lineage>
        <taxon>Bacteria</taxon>
        <taxon>Bacillati</taxon>
        <taxon>Bacillota</taxon>
        <taxon>Bacilli</taxon>
        <taxon>Bacillales</taxon>
        <taxon>Bacillaceae</taxon>
        <taxon>Vulcanibacillus</taxon>
    </lineage>
</organism>
<dbReference type="GO" id="GO:0005886">
    <property type="term" value="C:plasma membrane"/>
    <property type="evidence" value="ECO:0007669"/>
    <property type="project" value="UniProtKB-SubCell"/>
</dbReference>
<evidence type="ECO:0000259" key="8">
    <source>
        <dbReference type="Pfam" id="PF00924"/>
    </source>
</evidence>
<comment type="caution">
    <text evidence="11">The sequence shown here is derived from an EMBL/GenBank/DDBJ whole genome shotgun (WGS) entry which is preliminary data.</text>
</comment>
<dbReference type="GO" id="GO:0055085">
    <property type="term" value="P:transmembrane transport"/>
    <property type="evidence" value="ECO:0007669"/>
    <property type="project" value="InterPro"/>
</dbReference>
<comment type="subcellular location">
    <subcellularLocation>
        <location evidence="1">Cell membrane</location>
        <topology evidence="1">Multi-pass membrane protein</topology>
    </subcellularLocation>
</comment>
<keyword evidence="5 7" id="KW-1133">Transmembrane helix</keyword>
<dbReference type="Pfam" id="PF00924">
    <property type="entry name" value="MS_channel_2nd"/>
    <property type="match status" value="1"/>
</dbReference>
<evidence type="ECO:0000259" key="10">
    <source>
        <dbReference type="Pfam" id="PF21088"/>
    </source>
</evidence>
<feature type="domain" description="Mechanosensitive ion channel MscS C-terminal" evidence="9">
    <location>
        <begin position="259"/>
        <end position="346"/>
    </location>
</feature>
<evidence type="ECO:0000256" key="3">
    <source>
        <dbReference type="ARBA" id="ARBA00022475"/>
    </source>
</evidence>
<gene>
    <name evidence="11" type="ORF">BHF71_06870</name>
</gene>
<feature type="transmembrane region" description="Helical" evidence="7">
    <location>
        <begin position="166"/>
        <end position="184"/>
    </location>
</feature>
<keyword evidence="6 7" id="KW-0472">Membrane</keyword>
<evidence type="ECO:0000256" key="5">
    <source>
        <dbReference type="ARBA" id="ARBA00022989"/>
    </source>
</evidence>
<protein>
    <submittedName>
        <fullName evidence="11">Mechanosensitive ion channel protein</fullName>
    </submittedName>
</protein>
<keyword evidence="4 7" id="KW-0812">Transmembrane</keyword>
<dbReference type="SUPFAM" id="SSF50182">
    <property type="entry name" value="Sm-like ribonucleoproteins"/>
    <property type="match status" value="1"/>
</dbReference>
<dbReference type="InterPro" id="IPR023408">
    <property type="entry name" value="MscS_beta-dom_sf"/>
</dbReference>
<dbReference type="OrthoDB" id="9809206at2"/>
<dbReference type="InterPro" id="IPR010920">
    <property type="entry name" value="LSM_dom_sf"/>
</dbReference>
<dbReference type="InterPro" id="IPR006685">
    <property type="entry name" value="MscS_channel_2nd"/>
</dbReference>
<evidence type="ECO:0000256" key="7">
    <source>
        <dbReference type="SAM" id="Phobius"/>
    </source>
</evidence>
<accession>A0A1D2YW73</accession>
<dbReference type="SUPFAM" id="SSF82861">
    <property type="entry name" value="Mechanosensitive channel protein MscS (YggB), transmembrane region"/>
    <property type="match status" value="1"/>
</dbReference>
<name>A0A1D2YW73_9BACI</name>
<dbReference type="AlphaFoldDB" id="A0A1D2YW73"/>
<evidence type="ECO:0000259" key="9">
    <source>
        <dbReference type="Pfam" id="PF21082"/>
    </source>
</evidence>
<evidence type="ECO:0000256" key="2">
    <source>
        <dbReference type="ARBA" id="ARBA00008017"/>
    </source>
</evidence>
<dbReference type="InterPro" id="IPR049278">
    <property type="entry name" value="MS_channel_C"/>
</dbReference>
<feature type="transmembrane region" description="Helical" evidence="7">
    <location>
        <begin position="137"/>
        <end position="160"/>
    </location>
</feature>
<dbReference type="InterPro" id="IPR049142">
    <property type="entry name" value="MS_channel_1st"/>
</dbReference>
<dbReference type="Gene3D" id="3.30.70.100">
    <property type="match status" value="1"/>
</dbReference>
<dbReference type="PANTHER" id="PTHR43634">
    <property type="entry name" value="OW CONDUCTANCE MECHANOSENSITIVE CHANNEL"/>
    <property type="match status" value="1"/>
</dbReference>
<keyword evidence="3" id="KW-1003">Cell membrane</keyword>
<evidence type="ECO:0000313" key="11">
    <source>
        <dbReference type="EMBL" id="OEF99990.1"/>
    </source>
</evidence>
<dbReference type="RefSeq" id="WP_069656131.1">
    <property type="nucleotide sequence ID" value="NZ_MIJF01000010.1"/>
</dbReference>
<evidence type="ECO:0000256" key="1">
    <source>
        <dbReference type="ARBA" id="ARBA00004651"/>
    </source>
</evidence>
<feature type="domain" description="Mechanosensitive ion channel transmembrane helices 2/3" evidence="10">
    <location>
        <begin position="144"/>
        <end position="185"/>
    </location>
</feature>
<dbReference type="STRING" id="337097.BHF71_06870"/>
<dbReference type="PANTHER" id="PTHR43634:SF2">
    <property type="entry name" value="LOW CONDUCTANCE MECHANOSENSITIVE CHANNEL YNAI"/>
    <property type="match status" value="1"/>
</dbReference>
<feature type="transmembrane region" description="Helical" evidence="7">
    <location>
        <begin position="15"/>
        <end position="35"/>
    </location>
</feature>
<evidence type="ECO:0000313" key="12">
    <source>
        <dbReference type="Proteomes" id="UP000243739"/>
    </source>
</evidence>
<feature type="transmembrane region" description="Helical" evidence="7">
    <location>
        <begin position="70"/>
        <end position="88"/>
    </location>
</feature>
<dbReference type="Pfam" id="PF21088">
    <property type="entry name" value="MS_channel_1st"/>
    <property type="match status" value="1"/>
</dbReference>
<dbReference type="InterPro" id="IPR011066">
    <property type="entry name" value="MscS_channel_C_sf"/>
</dbReference>
<dbReference type="Proteomes" id="UP000243739">
    <property type="component" value="Unassembled WGS sequence"/>
</dbReference>
<feature type="domain" description="Mechanosensitive ion channel MscS" evidence="8">
    <location>
        <begin position="186"/>
        <end position="253"/>
    </location>
</feature>